<dbReference type="EMBL" id="JAOPKB010000015">
    <property type="protein sequence ID" value="MCU4974980.1"/>
    <property type="molecule type" value="Genomic_DNA"/>
</dbReference>
<comment type="caution">
    <text evidence="1">The sequence shown here is derived from an EMBL/GenBank/DDBJ whole genome shotgun (WGS) entry which is preliminary data.</text>
</comment>
<evidence type="ECO:0000313" key="1">
    <source>
        <dbReference type="EMBL" id="MCU4974980.1"/>
    </source>
</evidence>
<organism evidence="1 2">
    <name type="scientific">Natronoglomus mannanivorans</name>
    <dbReference type="NCBI Taxonomy" id="2979990"/>
    <lineage>
        <taxon>Archaea</taxon>
        <taxon>Methanobacteriati</taxon>
        <taxon>Methanobacteriota</taxon>
        <taxon>Stenosarchaea group</taxon>
        <taxon>Halobacteria</taxon>
        <taxon>Halobacteriales</taxon>
        <taxon>Natrialbaceae</taxon>
        <taxon>Natronoglomus</taxon>
    </lineage>
</organism>
<dbReference type="Proteomes" id="UP001320972">
    <property type="component" value="Unassembled WGS sequence"/>
</dbReference>
<keyword evidence="2" id="KW-1185">Reference proteome</keyword>
<name>A0ABT2QJ72_9EURY</name>
<accession>A0ABT2QJ72</accession>
<proteinExistence type="predicted"/>
<protein>
    <submittedName>
        <fullName evidence="1">Uncharacterized protein</fullName>
    </submittedName>
</protein>
<dbReference type="RefSeq" id="WP_338008859.1">
    <property type="nucleotide sequence ID" value="NZ_JAOPKB010000015.1"/>
</dbReference>
<sequence>MSSSLQRQYYLLQRKYYYRLRWKGSYPNPFNLIYIDPKNIKYRLLASDRTDWRRKQTIPEEIEYLYDDSALNKGAFRRRKNIGRIVGGDWDKYKIPWGENNLYQSLREVFVNGKDWEETEFVKKRFEIIDITGSTYGYETKDEFLNERFRYIGRGESPYSVGFA</sequence>
<evidence type="ECO:0000313" key="2">
    <source>
        <dbReference type="Proteomes" id="UP001320972"/>
    </source>
</evidence>
<reference evidence="1 2" key="1">
    <citation type="submission" date="2022-09" db="EMBL/GenBank/DDBJ databases">
        <title>Enrichment on poylsaccharides allowed isolation of novel metabolic and taxonomic groups of Haloarchaea.</title>
        <authorList>
            <person name="Sorokin D.Y."/>
            <person name="Elcheninov A.G."/>
            <person name="Khizhniak T.V."/>
            <person name="Kolganova T.V."/>
            <person name="Kublanov I.V."/>
        </authorList>
    </citation>
    <scope>NUCLEOTIDE SEQUENCE [LARGE SCALE GENOMIC DNA]</scope>
    <source>
        <strain evidence="1 2">AArc-m2/3/4</strain>
    </source>
</reference>
<gene>
    <name evidence="1" type="ORF">OB955_19900</name>
</gene>